<comment type="caution">
    <text evidence="5">The sequence shown here is derived from an EMBL/GenBank/DDBJ whole genome shotgun (WGS) entry which is preliminary data.</text>
</comment>
<proteinExistence type="inferred from homology"/>
<dbReference type="Gene3D" id="3.30.710.10">
    <property type="entry name" value="Potassium Channel Kv1.1, Chain A"/>
    <property type="match status" value="1"/>
</dbReference>
<dbReference type="Pfam" id="PF03931">
    <property type="entry name" value="Skp1_POZ"/>
    <property type="match status" value="1"/>
</dbReference>
<evidence type="ECO:0000313" key="5">
    <source>
        <dbReference type="EMBL" id="CAA0841978.1"/>
    </source>
</evidence>
<evidence type="ECO:0000256" key="2">
    <source>
        <dbReference type="ARBA" id="ARBA00009993"/>
    </source>
</evidence>
<gene>
    <name evidence="5" type="ORF">SHERM_07851</name>
</gene>
<keyword evidence="6" id="KW-1185">Reference proteome</keyword>
<dbReference type="InterPro" id="IPR011333">
    <property type="entry name" value="SKP1/BTB/POZ_sf"/>
</dbReference>
<dbReference type="SMART" id="SM00512">
    <property type="entry name" value="Skp1"/>
    <property type="match status" value="1"/>
</dbReference>
<feature type="domain" description="SKP1 component POZ" evidence="4">
    <location>
        <begin position="43"/>
        <end position="100"/>
    </location>
</feature>
<dbReference type="InterPro" id="IPR016073">
    <property type="entry name" value="Skp1_comp_POZ"/>
</dbReference>
<dbReference type="AlphaFoldDB" id="A0A9N7RRT6"/>
<evidence type="ECO:0000256" key="3">
    <source>
        <dbReference type="ARBA" id="ARBA00022786"/>
    </source>
</evidence>
<dbReference type="InterPro" id="IPR016897">
    <property type="entry name" value="SKP1"/>
</dbReference>
<comment type="pathway">
    <text evidence="1">Protein modification; protein ubiquitination.</text>
</comment>
<dbReference type="Proteomes" id="UP001153555">
    <property type="component" value="Unassembled WGS sequence"/>
</dbReference>
<organism evidence="5 6">
    <name type="scientific">Striga hermonthica</name>
    <name type="common">Purple witchweed</name>
    <name type="synonym">Buchnera hermonthica</name>
    <dbReference type="NCBI Taxonomy" id="68872"/>
    <lineage>
        <taxon>Eukaryota</taxon>
        <taxon>Viridiplantae</taxon>
        <taxon>Streptophyta</taxon>
        <taxon>Embryophyta</taxon>
        <taxon>Tracheophyta</taxon>
        <taxon>Spermatophyta</taxon>
        <taxon>Magnoliopsida</taxon>
        <taxon>eudicotyledons</taxon>
        <taxon>Gunneridae</taxon>
        <taxon>Pentapetalae</taxon>
        <taxon>asterids</taxon>
        <taxon>lamiids</taxon>
        <taxon>Lamiales</taxon>
        <taxon>Orobanchaceae</taxon>
        <taxon>Buchnereae</taxon>
        <taxon>Striga</taxon>
    </lineage>
</organism>
<dbReference type="InterPro" id="IPR001232">
    <property type="entry name" value="SKP1-like"/>
</dbReference>
<dbReference type="SUPFAM" id="SSF54695">
    <property type="entry name" value="POZ domain"/>
    <property type="match status" value="1"/>
</dbReference>
<dbReference type="PANTHER" id="PTHR11165">
    <property type="entry name" value="SKP1"/>
    <property type="match status" value="1"/>
</dbReference>
<dbReference type="GO" id="GO:0006511">
    <property type="term" value="P:ubiquitin-dependent protein catabolic process"/>
    <property type="evidence" value="ECO:0007669"/>
    <property type="project" value="InterPro"/>
</dbReference>
<accession>A0A9N7RRT6</accession>
<keyword evidence="3" id="KW-0833">Ubl conjugation pathway</keyword>
<dbReference type="GO" id="GO:0009867">
    <property type="term" value="P:jasmonic acid mediated signaling pathway"/>
    <property type="evidence" value="ECO:0007669"/>
    <property type="project" value="UniProtKB-ARBA"/>
</dbReference>
<evidence type="ECO:0000256" key="1">
    <source>
        <dbReference type="ARBA" id="ARBA00004906"/>
    </source>
</evidence>
<protein>
    <submittedName>
        <fullName evidence="5">SKP1-like protein 4</fullName>
    </submittedName>
</protein>
<dbReference type="OrthoDB" id="7827685at2759"/>
<evidence type="ECO:0000313" key="6">
    <source>
        <dbReference type="Proteomes" id="UP001153555"/>
    </source>
</evidence>
<sequence>MSSPKAKTVVLNTSDGETFEMDEAKMVEPKTFDGGTFEVDEVKVILKTSDGETFEVVKEVSVESLMIKHIIEKELADIVISLPNSSSGVLTRVIEYCRRHGFGQYDDTFKVTKPSS</sequence>
<evidence type="ECO:0000259" key="4">
    <source>
        <dbReference type="Pfam" id="PF03931"/>
    </source>
</evidence>
<reference evidence="5" key="1">
    <citation type="submission" date="2019-12" db="EMBL/GenBank/DDBJ databases">
        <authorList>
            <person name="Scholes J."/>
        </authorList>
    </citation>
    <scope>NUCLEOTIDE SEQUENCE</scope>
</reference>
<comment type="similarity">
    <text evidence="2">Belongs to the SKP1 family.</text>
</comment>
<dbReference type="EMBL" id="CACSLK010034598">
    <property type="protein sequence ID" value="CAA0841978.1"/>
    <property type="molecule type" value="Genomic_DNA"/>
</dbReference>
<name>A0A9N7RRT6_STRHE</name>